<dbReference type="Gene3D" id="3.30.200.20">
    <property type="entry name" value="Phosphorylase Kinase, domain 1"/>
    <property type="match status" value="1"/>
</dbReference>
<evidence type="ECO:0000256" key="16">
    <source>
        <dbReference type="ARBA" id="ARBA00051243"/>
    </source>
</evidence>
<reference evidence="24" key="1">
    <citation type="submission" date="2011-08" db="EMBL/GenBank/DDBJ databases">
        <authorList>
            <person name="Rombauts S."/>
        </authorList>
    </citation>
    <scope>NUCLEOTIDE SEQUENCE</scope>
    <source>
        <strain evidence="24">London</strain>
    </source>
</reference>
<evidence type="ECO:0000259" key="21">
    <source>
        <dbReference type="PROSITE" id="PS50011"/>
    </source>
</evidence>
<dbReference type="PROSITE" id="PS00109">
    <property type="entry name" value="PROTEIN_KINASE_TYR"/>
    <property type="match status" value="1"/>
</dbReference>
<dbReference type="Proteomes" id="UP000015104">
    <property type="component" value="Unassembled WGS sequence"/>
</dbReference>
<dbReference type="InterPro" id="IPR050122">
    <property type="entry name" value="RTK"/>
</dbReference>
<feature type="domain" description="Ig-like" evidence="22">
    <location>
        <begin position="471"/>
        <end position="556"/>
    </location>
</feature>
<evidence type="ECO:0000256" key="17">
    <source>
        <dbReference type="PROSITE-ProRule" id="PRU10141"/>
    </source>
</evidence>
<keyword evidence="13" id="KW-0675">Receptor</keyword>
<evidence type="ECO:0000256" key="2">
    <source>
        <dbReference type="ARBA" id="ARBA00011902"/>
    </source>
</evidence>
<name>T1KLV4_TETUR</name>
<evidence type="ECO:0000256" key="13">
    <source>
        <dbReference type="ARBA" id="ARBA00023170"/>
    </source>
</evidence>
<dbReference type="InterPro" id="IPR003598">
    <property type="entry name" value="Ig_sub2"/>
</dbReference>
<dbReference type="GO" id="GO:0007169">
    <property type="term" value="P:cell surface receptor protein tyrosine kinase signaling pathway"/>
    <property type="evidence" value="ECO:0007669"/>
    <property type="project" value="TreeGrafter"/>
</dbReference>
<dbReference type="SMART" id="SM00409">
    <property type="entry name" value="IG"/>
    <property type="match status" value="4"/>
</dbReference>
<dbReference type="InterPro" id="IPR001245">
    <property type="entry name" value="Ser-Thr/Tyr_kinase_cat_dom"/>
</dbReference>
<evidence type="ECO:0000256" key="4">
    <source>
        <dbReference type="ARBA" id="ARBA00022692"/>
    </source>
</evidence>
<evidence type="ECO:0000259" key="22">
    <source>
        <dbReference type="PROSITE" id="PS50835"/>
    </source>
</evidence>
<evidence type="ECO:0000256" key="20">
    <source>
        <dbReference type="SAM" id="SignalP"/>
    </source>
</evidence>
<dbReference type="GO" id="GO:1902533">
    <property type="term" value="P:positive regulation of intracellular signal transduction"/>
    <property type="evidence" value="ECO:0007669"/>
    <property type="project" value="UniProtKB-ARBA"/>
</dbReference>
<keyword evidence="15" id="KW-0393">Immunoglobulin domain</keyword>
<sequence>MNKSILLTVIFWVIHLFIDKTVNADYKKPLVNVDYESWTTSGSRIKSNQIVQPDSSYSVTSLQRYVRNAIASKLSCVAILGDYVNVTCPGKLLNETKIVPFDENEGIFSDNRIFDQESRILITMEWSYFSVEFEIEKYRFGFPTQYIHFNWYKDGLDKTLVESKDVTSMAKPDNVRIFTRIENNRTKLMINNLTSIDSGIYTLVGETPGKSSKISFTLQVDGKPHVEIESTNIYFHPNSSYNITCFSVSSPLANLYWTFYRCKSFQCYNFLRNKSTDSLVDHYDEGLNGESSEIAKRQTLDKFENPFKIKSTLRIDKATTSGVYRCNSKNRFGSKHVDTYFIVTSAFNGFNLKVSPQSEFIVHDNIELTCEASKFKYNKLDWYFKTREELLNVKRLENSTKMTIIDSTDELESTLKSTLLITDIVYKLSGIYYCNATINHLKEVDNCSESSISTRYLTKQIKITAQSSVKPSIIDTNMKGQVINVLPNAIHEFYCAAQGKPKPKVEWFKNGTLLRPTRRFVFHSTNNKQRLIINGLIENDLGEYKCTASVRGDNVSAVAYLSFSKESNKSLISLLIITSLIFALALCVTACIVVKYCKAKHLQYLTSNLLSPITSMNSFNPDLPLDEQVDLLSYDSAWEFPPDRLKIIQTLGEGAFGRVVLAQAIGLGQTDSTQLVAVKMLKPNADFLQIKALISELKILIHMGHHLNIVNCLGAVTKNRTHDQLMVIVEYCKFGNLRNFLRERRKIFIDQIDLYDQNDESSNDDNFSKPNKHDGNGNKSKLELDSNDNEQLATCNLIAIAFQVARGMEYLQQKKLIHRDLAARNVLVADKGVVKICDFGLAKDIQKDYNYIKKVDTPLPIKWMAIESIGDRLYTTQSDVWSFGVLLWEIFTLGKSPYPGLPADQHFYLKLVKGYRMERPDKCPQIIYKIMTDCWLSIPIERPNFKQLVKRLGELIDESIRDYYIELDITYKNNEALKLGKDNTHEHSYLTMGSSSSLKLKNEYEYNSYMTMGESSGNKKTVDMKSSPDNPFPHYDAIKIRKENINPMEVVSMIHFDN</sequence>
<evidence type="ECO:0000256" key="15">
    <source>
        <dbReference type="ARBA" id="ARBA00023319"/>
    </source>
</evidence>
<evidence type="ECO:0000313" key="23">
    <source>
        <dbReference type="EnsemblMetazoa" id="tetur14g03790.1"/>
    </source>
</evidence>
<dbReference type="GO" id="GO:0004714">
    <property type="term" value="F:transmembrane receptor protein tyrosine kinase activity"/>
    <property type="evidence" value="ECO:0007669"/>
    <property type="project" value="UniProtKB-EC"/>
</dbReference>
<dbReference type="Pfam" id="PF07714">
    <property type="entry name" value="PK_Tyr_Ser-Thr"/>
    <property type="match status" value="1"/>
</dbReference>
<dbReference type="Gene3D" id="2.60.40.10">
    <property type="entry name" value="Immunoglobulins"/>
    <property type="match status" value="4"/>
</dbReference>
<keyword evidence="14" id="KW-0325">Glycoprotein</keyword>
<evidence type="ECO:0000256" key="18">
    <source>
        <dbReference type="SAM" id="MobiDB-lite"/>
    </source>
</evidence>
<dbReference type="InterPro" id="IPR020635">
    <property type="entry name" value="Tyr_kinase_cat_dom"/>
</dbReference>
<feature type="domain" description="Ig-like" evidence="22">
    <location>
        <begin position="364"/>
        <end position="453"/>
    </location>
</feature>
<dbReference type="FunFam" id="1.10.510.10:FF:000190">
    <property type="entry name" value="Proto-oncogene tyrosine-protein kinase receptor Ret"/>
    <property type="match status" value="1"/>
</dbReference>
<dbReference type="SMART" id="SM00219">
    <property type="entry name" value="TyrKc"/>
    <property type="match status" value="1"/>
</dbReference>
<dbReference type="EC" id="2.7.10.1" evidence="2"/>
<dbReference type="GO" id="GO:0005886">
    <property type="term" value="C:plasma membrane"/>
    <property type="evidence" value="ECO:0007669"/>
    <property type="project" value="TreeGrafter"/>
</dbReference>
<dbReference type="Pfam" id="PF07679">
    <property type="entry name" value="I-set"/>
    <property type="match status" value="1"/>
</dbReference>
<dbReference type="GO" id="GO:0005524">
    <property type="term" value="F:ATP binding"/>
    <property type="evidence" value="ECO:0007669"/>
    <property type="project" value="UniProtKB-UniRule"/>
</dbReference>
<keyword evidence="8 17" id="KW-0067">ATP-binding</keyword>
<protein>
    <recommendedName>
        <fullName evidence="2">receptor protein-tyrosine kinase</fullName>
        <ecNumber evidence="2">2.7.10.1</ecNumber>
    </recommendedName>
</protein>
<keyword evidence="3" id="KW-0808">Transferase</keyword>
<dbReference type="eggNOG" id="KOG0200">
    <property type="taxonomic scope" value="Eukaryota"/>
</dbReference>
<dbReference type="InterPro" id="IPR013098">
    <property type="entry name" value="Ig_I-set"/>
</dbReference>
<evidence type="ECO:0000256" key="8">
    <source>
        <dbReference type="ARBA" id="ARBA00022840"/>
    </source>
</evidence>
<keyword evidence="24" id="KW-1185">Reference proteome</keyword>
<evidence type="ECO:0000256" key="5">
    <source>
        <dbReference type="ARBA" id="ARBA00022729"/>
    </source>
</evidence>
<evidence type="ECO:0000256" key="1">
    <source>
        <dbReference type="ARBA" id="ARBA00004479"/>
    </source>
</evidence>
<feature type="transmembrane region" description="Helical" evidence="19">
    <location>
        <begin position="571"/>
        <end position="594"/>
    </location>
</feature>
<accession>T1KLV4</accession>
<keyword evidence="9 19" id="KW-1133">Transmembrane helix</keyword>
<evidence type="ECO:0000256" key="12">
    <source>
        <dbReference type="ARBA" id="ARBA00023157"/>
    </source>
</evidence>
<evidence type="ECO:0000256" key="14">
    <source>
        <dbReference type="ARBA" id="ARBA00023180"/>
    </source>
</evidence>
<dbReference type="InterPro" id="IPR000719">
    <property type="entry name" value="Prot_kinase_dom"/>
</dbReference>
<evidence type="ECO:0000313" key="24">
    <source>
        <dbReference type="Proteomes" id="UP000015104"/>
    </source>
</evidence>
<dbReference type="CDD" id="cd00096">
    <property type="entry name" value="Ig"/>
    <property type="match status" value="1"/>
</dbReference>
<dbReference type="InterPro" id="IPR003599">
    <property type="entry name" value="Ig_sub"/>
</dbReference>
<comment type="catalytic activity">
    <reaction evidence="16">
        <text>L-tyrosyl-[protein] + ATP = O-phospho-L-tyrosyl-[protein] + ADP + H(+)</text>
        <dbReference type="Rhea" id="RHEA:10596"/>
        <dbReference type="Rhea" id="RHEA-COMP:10136"/>
        <dbReference type="Rhea" id="RHEA-COMP:20101"/>
        <dbReference type="ChEBI" id="CHEBI:15378"/>
        <dbReference type="ChEBI" id="CHEBI:30616"/>
        <dbReference type="ChEBI" id="CHEBI:46858"/>
        <dbReference type="ChEBI" id="CHEBI:61978"/>
        <dbReference type="ChEBI" id="CHEBI:456216"/>
        <dbReference type="EC" id="2.7.10.1"/>
    </reaction>
</comment>
<dbReference type="PANTHER" id="PTHR24416:SF600">
    <property type="entry name" value="PDGF- AND VEGF-RECEPTOR RELATED, ISOFORM J"/>
    <property type="match status" value="1"/>
</dbReference>
<dbReference type="HOGENOM" id="CLU_289745_0_0_1"/>
<feature type="chain" id="PRO_5004591738" description="receptor protein-tyrosine kinase" evidence="20">
    <location>
        <begin position="25"/>
        <end position="1058"/>
    </location>
</feature>
<dbReference type="InterPro" id="IPR008266">
    <property type="entry name" value="Tyr_kinase_AS"/>
</dbReference>
<keyword evidence="7" id="KW-0418">Kinase</keyword>
<dbReference type="InterPro" id="IPR017441">
    <property type="entry name" value="Protein_kinase_ATP_BS"/>
</dbReference>
<evidence type="ECO:0000256" key="6">
    <source>
        <dbReference type="ARBA" id="ARBA00022741"/>
    </source>
</evidence>
<dbReference type="Gene3D" id="1.10.510.10">
    <property type="entry name" value="Transferase(Phosphotransferase) domain 1"/>
    <property type="match status" value="1"/>
</dbReference>
<keyword evidence="12" id="KW-1015">Disulfide bond</keyword>
<dbReference type="SUPFAM" id="SSF48726">
    <property type="entry name" value="Immunoglobulin"/>
    <property type="match status" value="4"/>
</dbReference>
<dbReference type="SMART" id="SM00408">
    <property type="entry name" value="IGc2"/>
    <property type="match status" value="2"/>
</dbReference>
<dbReference type="InterPro" id="IPR007110">
    <property type="entry name" value="Ig-like_dom"/>
</dbReference>
<feature type="binding site" evidence="17">
    <location>
        <position position="679"/>
    </location>
    <ligand>
        <name>ATP</name>
        <dbReference type="ChEBI" id="CHEBI:30616"/>
    </ligand>
</feature>
<dbReference type="InterPro" id="IPR036179">
    <property type="entry name" value="Ig-like_dom_sf"/>
</dbReference>
<dbReference type="STRING" id="32264.T1KLV4"/>
<feature type="domain" description="Protein kinase" evidence="21">
    <location>
        <begin position="645"/>
        <end position="956"/>
    </location>
</feature>
<feature type="compositionally biased region" description="Basic and acidic residues" evidence="18">
    <location>
        <begin position="771"/>
        <end position="783"/>
    </location>
</feature>
<comment type="subcellular location">
    <subcellularLocation>
        <location evidence="1">Membrane</location>
        <topology evidence="1">Single-pass type I membrane protein</topology>
    </subcellularLocation>
</comment>
<dbReference type="SUPFAM" id="SSF56112">
    <property type="entry name" value="Protein kinase-like (PK-like)"/>
    <property type="match status" value="1"/>
</dbReference>
<dbReference type="InterPro" id="IPR013783">
    <property type="entry name" value="Ig-like_fold"/>
</dbReference>
<dbReference type="PROSITE" id="PS50835">
    <property type="entry name" value="IG_LIKE"/>
    <property type="match status" value="3"/>
</dbReference>
<evidence type="ECO:0000256" key="9">
    <source>
        <dbReference type="ARBA" id="ARBA00022989"/>
    </source>
</evidence>
<dbReference type="GO" id="GO:0043235">
    <property type="term" value="C:receptor complex"/>
    <property type="evidence" value="ECO:0007669"/>
    <property type="project" value="TreeGrafter"/>
</dbReference>
<keyword evidence="10 19" id="KW-0472">Membrane</keyword>
<dbReference type="PRINTS" id="PR00109">
    <property type="entry name" value="TYRKINASE"/>
</dbReference>
<evidence type="ECO:0000256" key="7">
    <source>
        <dbReference type="ARBA" id="ARBA00022777"/>
    </source>
</evidence>
<feature type="region of interest" description="Disordered" evidence="18">
    <location>
        <begin position="759"/>
        <end position="783"/>
    </location>
</feature>
<dbReference type="PROSITE" id="PS00107">
    <property type="entry name" value="PROTEIN_KINASE_ATP"/>
    <property type="match status" value="1"/>
</dbReference>
<evidence type="ECO:0000256" key="11">
    <source>
        <dbReference type="ARBA" id="ARBA00023137"/>
    </source>
</evidence>
<organism evidence="23 24">
    <name type="scientific">Tetranychus urticae</name>
    <name type="common">Two-spotted spider mite</name>
    <dbReference type="NCBI Taxonomy" id="32264"/>
    <lineage>
        <taxon>Eukaryota</taxon>
        <taxon>Metazoa</taxon>
        <taxon>Ecdysozoa</taxon>
        <taxon>Arthropoda</taxon>
        <taxon>Chelicerata</taxon>
        <taxon>Arachnida</taxon>
        <taxon>Acari</taxon>
        <taxon>Acariformes</taxon>
        <taxon>Trombidiformes</taxon>
        <taxon>Prostigmata</taxon>
        <taxon>Eleutherengona</taxon>
        <taxon>Raphignathae</taxon>
        <taxon>Tetranychoidea</taxon>
        <taxon>Tetranychidae</taxon>
        <taxon>Tetranychus</taxon>
    </lineage>
</organism>
<feature type="signal peptide" evidence="20">
    <location>
        <begin position="1"/>
        <end position="24"/>
    </location>
</feature>
<keyword evidence="11" id="KW-0829">Tyrosine-protein kinase</keyword>
<dbReference type="AlphaFoldDB" id="T1KLV4"/>
<dbReference type="EMBL" id="CAEY01000212">
    <property type="status" value="NOT_ANNOTATED_CDS"/>
    <property type="molecule type" value="Genomic_DNA"/>
</dbReference>
<dbReference type="PROSITE" id="PS50011">
    <property type="entry name" value="PROTEIN_KINASE_DOM"/>
    <property type="match status" value="1"/>
</dbReference>
<dbReference type="PANTHER" id="PTHR24416">
    <property type="entry name" value="TYROSINE-PROTEIN KINASE RECEPTOR"/>
    <property type="match status" value="1"/>
</dbReference>
<keyword evidence="5 20" id="KW-0732">Signal</keyword>
<feature type="domain" description="Ig-like" evidence="22">
    <location>
        <begin position="224"/>
        <end position="344"/>
    </location>
</feature>
<proteinExistence type="predicted"/>
<keyword evidence="4 19" id="KW-0812">Transmembrane</keyword>
<reference evidence="23" key="2">
    <citation type="submission" date="2015-06" db="UniProtKB">
        <authorList>
            <consortium name="EnsemblMetazoa"/>
        </authorList>
    </citation>
    <scope>IDENTIFICATION</scope>
</reference>
<evidence type="ECO:0000256" key="3">
    <source>
        <dbReference type="ARBA" id="ARBA00022679"/>
    </source>
</evidence>
<keyword evidence="6 17" id="KW-0547">Nucleotide-binding</keyword>
<dbReference type="EnsemblMetazoa" id="tetur14g03790.1">
    <property type="protein sequence ID" value="tetur14g03790.1"/>
    <property type="gene ID" value="tetur14g03790"/>
</dbReference>
<dbReference type="InterPro" id="IPR011009">
    <property type="entry name" value="Kinase-like_dom_sf"/>
</dbReference>
<evidence type="ECO:0000256" key="10">
    <source>
        <dbReference type="ARBA" id="ARBA00023136"/>
    </source>
</evidence>
<evidence type="ECO:0000256" key="19">
    <source>
        <dbReference type="SAM" id="Phobius"/>
    </source>
</evidence>